<dbReference type="SUPFAM" id="SSF55174">
    <property type="entry name" value="Alpha-L RNA-binding motif"/>
    <property type="match status" value="1"/>
</dbReference>
<keyword evidence="3" id="KW-1185">Reference proteome</keyword>
<dbReference type="Pfam" id="PF13275">
    <property type="entry name" value="S4_2"/>
    <property type="match status" value="1"/>
</dbReference>
<dbReference type="Gene3D" id="3.10.290.10">
    <property type="entry name" value="RNA-binding S4 domain"/>
    <property type="match status" value="1"/>
</dbReference>
<dbReference type="EMBL" id="JACRTE010000016">
    <property type="protein sequence ID" value="MBC8597170.1"/>
    <property type="molecule type" value="Genomic_DNA"/>
</dbReference>
<keyword evidence="1" id="KW-0694">RNA-binding</keyword>
<comment type="caution">
    <text evidence="2">The sequence shown here is derived from an EMBL/GenBank/DDBJ whole genome shotgun (WGS) entry which is preliminary data.</text>
</comment>
<dbReference type="InterPro" id="IPR036986">
    <property type="entry name" value="S4_RNA-bd_sf"/>
</dbReference>
<dbReference type="AlphaFoldDB" id="A0A926FAY2"/>
<sequence length="76" mass="8525">MEIIKIKTPFIQLQQLLKFAGVVEEGTDAKILIQEGYVTLNGETETRRGKKIYPGDEVLISYDGQKISLKVDGENI</sequence>
<dbReference type="GO" id="GO:0003723">
    <property type="term" value="F:RNA binding"/>
    <property type="evidence" value="ECO:0007669"/>
    <property type="project" value="UniProtKB-KW"/>
</dbReference>
<proteinExistence type="predicted"/>
<evidence type="ECO:0000313" key="3">
    <source>
        <dbReference type="Proteomes" id="UP000647416"/>
    </source>
</evidence>
<evidence type="ECO:0000313" key="2">
    <source>
        <dbReference type="EMBL" id="MBC8597170.1"/>
    </source>
</evidence>
<dbReference type="RefSeq" id="WP_262432494.1">
    <property type="nucleotide sequence ID" value="NZ_JACRTE010000016.1"/>
</dbReference>
<dbReference type="CDD" id="cd00165">
    <property type="entry name" value="S4"/>
    <property type="match status" value="1"/>
</dbReference>
<dbReference type="Proteomes" id="UP000647416">
    <property type="component" value="Unassembled WGS sequence"/>
</dbReference>
<name>A0A926FAY2_9FIRM</name>
<gene>
    <name evidence="2" type="ORF">H8706_09860</name>
</gene>
<protein>
    <submittedName>
        <fullName evidence="2">RNA-binding S4 domain-containing protein</fullName>
    </submittedName>
</protein>
<accession>A0A926FAY2</accession>
<organism evidence="2 3">
    <name type="scientific">Qingrenia yutianensis</name>
    <dbReference type="NCBI Taxonomy" id="2763676"/>
    <lineage>
        <taxon>Bacteria</taxon>
        <taxon>Bacillati</taxon>
        <taxon>Bacillota</taxon>
        <taxon>Clostridia</taxon>
        <taxon>Eubacteriales</taxon>
        <taxon>Oscillospiraceae</taxon>
        <taxon>Qingrenia</taxon>
    </lineage>
</organism>
<dbReference type="PROSITE" id="PS50889">
    <property type="entry name" value="S4"/>
    <property type="match status" value="1"/>
</dbReference>
<evidence type="ECO:0000256" key="1">
    <source>
        <dbReference type="PROSITE-ProRule" id="PRU00182"/>
    </source>
</evidence>
<reference evidence="2" key="1">
    <citation type="submission" date="2020-08" db="EMBL/GenBank/DDBJ databases">
        <title>Genome public.</title>
        <authorList>
            <person name="Liu C."/>
            <person name="Sun Q."/>
        </authorList>
    </citation>
    <scope>NUCLEOTIDE SEQUENCE</scope>
    <source>
        <strain evidence="2">NSJ-50</strain>
    </source>
</reference>